<dbReference type="Proteomes" id="UP000002497">
    <property type="component" value="Unassembled WGS sequence"/>
</dbReference>
<evidence type="ECO:0000313" key="2">
    <source>
        <dbReference type="Proteomes" id="UP000002497"/>
    </source>
</evidence>
<sequence length="132" mass="15034">MVYVTKQKNRVLLDMQFAEERPCNKIKKRVAQYHFMAGEMPAALHPLYRLICCVLCPAVNELHKSSVREQAVDRCAEFQNKPVIKVRIIKSLPKKGEKSNLRDLTGDGQWQLSCELRMALSPGITLKVGHNS</sequence>
<keyword evidence="2" id="KW-1185">Reference proteome</keyword>
<proteinExistence type="predicted"/>
<dbReference type="HOGENOM" id="CLU_1916877_0_0_1"/>
<organism evidence="2">
    <name type="scientific">Coccidioides posadasii (strain RMSCC 757 / Silveira)</name>
    <name type="common">Valley fever fungus</name>
    <dbReference type="NCBI Taxonomy" id="443226"/>
    <lineage>
        <taxon>Eukaryota</taxon>
        <taxon>Fungi</taxon>
        <taxon>Dikarya</taxon>
        <taxon>Ascomycota</taxon>
        <taxon>Pezizomycotina</taxon>
        <taxon>Eurotiomycetes</taxon>
        <taxon>Eurotiomycetidae</taxon>
        <taxon>Onygenales</taxon>
        <taxon>Onygenaceae</taxon>
        <taxon>Coccidioides</taxon>
    </lineage>
</organism>
<dbReference type="VEuPathDB" id="FungiDB:CPSG_00391"/>
<dbReference type="EMBL" id="GL636486">
    <property type="protein sequence ID" value="EFW22492.1"/>
    <property type="molecule type" value="Genomic_DNA"/>
</dbReference>
<dbReference type="AlphaFoldDB" id="E9CRW9"/>
<accession>E9CRW9</accession>
<name>E9CRW9_COCPS</name>
<reference evidence="2" key="1">
    <citation type="journal article" date="2010" name="Genome Res.">
        <title>Population genomic sequencing of Coccidioides fungi reveals recent hybridization and transposon control.</title>
        <authorList>
            <person name="Neafsey D.E."/>
            <person name="Barker B.M."/>
            <person name="Sharpton T.J."/>
            <person name="Stajich J.E."/>
            <person name="Park D.J."/>
            <person name="Whiston E."/>
            <person name="Hung C.-Y."/>
            <person name="McMahan C."/>
            <person name="White J."/>
            <person name="Sykes S."/>
            <person name="Heiman D."/>
            <person name="Young S."/>
            <person name="Zeng Q."/>
            <person name="Abouelleil A."/>
            <person name="Aftuck L."/>
            <person name="Bessette D."/>
            <person name="Brown A."/>
            <person name="FitzGerald M."/>
            <person name="Lui A."/>
            <person name="Macdonald J.P."/>
            <person name="Priest M."/>
            <person name="Orbach M.J."/>
            <person name="Galgiani J.N."/>
            <person name="Kirkland T.N."/>
            <person name="Cole G.T."/>
            <person name="Birren B.W."/>
            <person name="Henn M.R."/>
            <person name="Taylor J.W."/>
            <person name="Rounsley S.D."/>
        </authorList>
    </citation>
    <scope>NUCLEOTIDE SEQUENCE [LARGE SCALE GENOMIC DNA]</scope>
    <source>
        <strain evidence="2">RMSCC 757 / Silveira</strain>
    </source>
</reference>
<gene>
    <name evidence="1" type="ORF">CPSG_00391</name>
</gene>
<reference evidence="2" key="2">
    <citation type="submission" date="2010-03" db="EMBL/GenBank/DDBJ databases">
        <title>The genome sequence of Coccidioides posadasii strain Silveira.</title>
        <authorList>
            <consortium name="The Broad Institute Genome Sequencing Center for Infectious Disease"/>
            <person name="Neafsey D."/>
            <person name="Orbach M."/>
            <person name="Henn M.R."/>
            <person name="Cole G.T."/>
            <person name="Galgiani J."/>
            <person name="Gardner M.J."/>
            <person name="Kirkland T.N."/>
            <person name="Taylor J.W."/>
            <person name="Young S.K."/>
            <person name="Zeng Q."/>
            <person name="Koehrsen M."/>
            <person name="Alvarado L."/>
            <person name="Berlin A."/>
            <person name="Borenstein D."/>
            <person name="Chapman S.B."/>
            <person name="Chen Z."/>
            <person name="Engels R."/>
            <person name="Freedman E."/>
            <person name="Gellesch M."/>
            <person name="Goldberg J."/>
            <person name="Griggs A."/>
            <person name="Gujja S."/>
            <person name="Heilman E."/>
            <person name="Heiman D."/>
            <person name="Howarth C."/>
            <person name="Jen D."/>
            <person name="Larson L."/>
            <person name="Mehta T."/>
            <person name="Neiman D."/>
            <person name="Park D."/>
            <person name="Pearson M."/>
            <person name="Richards J."/>
            <person name="Roberts A."/>
            <person name="Saif S."/>
            <person name="Shea T."/>
            <person name="Shenoy N."/>
            <person name="Sisk P."/>
            <person name="Stolte C."/>
            <person name="Sykes S."/>
            <person name="Walk T."/>
            <person name="White J."/>
            <person name="Yandava C."/>
            <person name="Haas B."/>
            <person name="Nusbaum C."/>
            <person name="Birren B."/>
        </authorList>
    </citation>
    <scope>NUCLEOTIDE SEQUENCE [LARGE SCALE GENOMIC DNA]</scope>
    <source>
        <strain evidence="2">RMSCC 757 / Silveira</strain>
    </source>
</reference>
<evidence type="ECO:0000313" key="1">
    <source>
        <dbReference type="EMBL" id="EFW22492.1"/>
    </source>
</evidence>
<protein>
    <submittedName>
        <fullName evidence="1">Uncharacterized protein</fullName>
    </submittedName>
</protein>